<dbReference type="CDD" id="cd11304">
    <property type="entry name" value="Cadherin_repeat"/>
    <property type="match status" value="1"/>
</dbReference>
<dbReference type="SUPFAM" id="SSF50952">
    <property type="entry name" value="Soluble quinoprotein glucose dehydrogenase"/>
    <property type="match status" value="1"/>
</dbReference>
<accession>A0ABW2L941</accession>
<proteinExistence type="predicted"/>
<organism evidence="3 4">
    <name type="scientific">Haloferula chungangensis</name>
    <dbReference type="NCBI Taxonomy" id="1048331"/>
    <lineage>
        <taxon>Bacteria</taxon>
        <taxon>Pseudomonadati</taxon>
        <taxon>Verrucomicrobiota</taxon>
        <taxon>Verrucomicrobiia</taxon>
        <taxon>Verrucomicrobiales</taxon>
        <taxon>Verrucomicrobiaceae</taxon>
        <taxon>Haloferula</taxon>
    </lineage>
</organism>
<name>A0ABW2L941_9BACT</name>
<feature type="domain" description="Cadherin" evidence="2">
    <location>
        <begin position="1291"/>
        <end position="1401"/>
    </location>
</feature>
<comment type="caution">
    <text evidence="3">The sequence shown here is derived from an EMBL/GenBank/DDBJ whole genome shotgun (WGS) entry which is preliminary data.</text>
</comment>
<dbReference type="RefSeq" id="WP_379712466.1">
    <property type="nucleotide sequence ID" value="NZ_JBHTBS010000005.1"/>
</dbReference>
<evidence type="ECO:0000259" key="2">
    <source>
        <dbReference type="PROSITE" id="PS50268"/>
    </source>
</evidence>
<feature type="signal peptide" evidence="1">
    <location>
        <begin position="1"/>
        <end position="21"/>
    </location>
</feature>
<dbReference type="Gene3D" id="2.60.40.60">
    <property type="entry name" value="Cadherins"/>
    <property type="match status" value="1"/>
</dbReference>
<dbReference type="SMART" id="SM00112">
    <property type="entry name" value="CA"/>
    <property type="match status" value="1"/>
</dbReference>
<evidence type="ECO:0000256" key="1">
    <source>
        <dbReference type="SAM" id="SignalP"/>
    </source>
</evidence>
<dbReference type="Gene3D" id="2.120.10.30">
    <property type="entry name" value="TolB, C-terminal domain"/>
    <property type="match status" value="1"/>
</dbReference>
<keyword evidence="1" id="KW-0732">Signal</keyword>
<sequence>MKPLRSPKLSALCILAVPLNAATIDWTSSDISSVSEVDTSGTLVTAQNFAGTGAPSVVTLAGIDFTENNSLTSDHSGDFFAFVTGDAAYDEFLGDLDFTPNAETFVTIPLSVETGASYRVQVWYADDGGFGSNPQRTMTLSGTGDRVLNGNDYAIGTFTADSTNQDLVIISSREGVRLTGYQLRKLSGPPVGPVTVADAAADYTGPNSLPAGWQYFKSTAASGGSEVALAANQPVGNSGNVGFGGGGALDSASILGSGSPYQLYTGAGHGGVAGSDLLIQPGNNSDDAFIIARYTISATDFAGGSSATVSGSFRDLQGGANDSVAVSVYHNSTSLFSATGSAGRLYADGSSPSGIFDISGITVAEGDTISFVVGNNGNYGGDETALQASIVVDGSLPGVVDDFFNVLTASTTDLDVLANDLVGTGGNALAPSTLRITSLPSLGTAERQPNGTLRYIHGGTEGADSFEYAVDHSDGDTTYTGRVDILANNGTKVANSSLNFSEQPPSGGWQFPNAFPGLSFSQGTCLETIPGNPQALVITERAGRIQLIQDVTAATPSKSLFLDISGETRTQTFCGLRGVAFHPDFANNRYFYVGYDRENGSNDTVRVSRFTANASNLSQVNAATELVLFENPSNQNIHRINRLAFGPDGYLYIAVGDDGNFTGPANTQRIDDGFWSSVLRIDVDKKPGNHEPANTDGVHLDGMGKAYYSVPADNPFVDPNFSDGRGVTTFNGQATPTSDPWQVRTEMYAVGFRNPWKIGFVPDSGELWVADDGAHGYEKISIMPRGGNAGWGYFEGTDPGVLQMGTTQYPGPLSEPPAGVDFVQPVLEYKKPGNTSGSGVKSIIGGTFYQGTAIAELTGAFVFADYTKGDIWYFKRPDNSAHQLVQRVAVGNDWGLDESGMVTKVISESSAFQAKSYGVSSIVRLGTEGGITAMIGDPSDGSILMLDYSDGIIRRLEFNIDDASLPQTLTETGAFSNLANLTPNAGVHPYDLNLRFWSDHADKTRFFAVDDLLDTIAYSQDGLWEAPAGAVWIKHFDMDLNRDNPGTKVKRLETRFLVKTEKDFYGVSYRWNEAGTEADLVASEGEDFDLTITEGGSNHRQTWRIPSRGDCRTCHTNDNKVMLGFNTRQLNLDGTLSGNTDNFIKLLKESGYLSSPTGLPDDFENLPKYHASDDISANLEERARSYLAVNCSYCHYEGSSVVPNSWSGEPQLTIEQTKLLHGEGVGFSVVEPTDRLVIPGNTAKSMILSLTSHTNGYNRMPPLATDIVDQEGVALLTDWINHYANAKPALDATAGPFTVVENAPAVSPVGSGPQVSDPDDPSRGTLTFSIIGGNDGGYFDIDPSTGEITVVRDGLDYEETTSRTLVVLASDGFAPNPGEVTSDVVVDITDIAGDDSQGDGIEDEWALTHLGSSKIDPNGDTDKDGSAELLEFWADSDPNDPTSRGLVIAPYDVDRTSGSEGYLFEWAIRSDLAIGTDYFVQGSVDLNFTSLNQGSDFVIISSDPVDNGSGPALSRLRVKVPTTSARCFLRLSSKSE</sequence>
<dbReference type="InterPro" id="IPR012938">
    <property type="entry name" value="Glc/Sorbosone_DH"/>
</dbReference>
<keyword evidence="4" id="KW-1185">Reference proteome</keyword>
<protein>
    <submittedName>
        <fullName evidence="3">PQQ-dependent sugar dehydrogenase</fullName>
    </submittedName>
</protein>
<dbReference type="InterPro" id="IPR002126">
    <property type="entry name" value="Cadherin-like_dom"/>
</dbReference>
<reference evidence="4" key="1">
    <citation type="journal article" date="2019" name="Int. J. Syst. Evol. Microbiol.">
        <title>The Global Catalogue of Microorganisms (GCM) 10K type strain sequencing project: providing services to taxonomists for standard genome sequencing and annotation.</title>
        <authorList>
            <consortium name="The Broad Institute Genomics Platform"/>
            <consortium name="The Broad Institute Genome Sequencing Center for Infectious Disease"/>
            <person name="Wu L."/>
            <person name="Ma J."/>
        </authorList>
    </citation>
    <scope>NUCLEOTIDE SEQUENCE [LARGE SCALE GENOMIC DNA]</scope>
    <source>
        <strain evidence="4">CGMCC 4.1467</strain>
    </source>
</reference>
<dbReference type="EMBL" id="JBHTBS010000005">
    <property type="protein sequence ID" value="MFC7337813.1"/>
    <property type="molecule type" value="Genomic_DNA"/>
</dbReference>
<evidence type="ECO:0000313" key="4">
    <source>
        <dbReference type="Proteomes" id="UP001596472"/>
    </source>
</evidence>
<dbReference type="PANTHER" id="PTHR19328">
    <property type="entry name" value="HEDGEHOG-INTERACTING PROTEIN"/>
    <property type="match status" value="1"/>
</dbReference>
<dbReference type="InterPro" id="IPR011042">
    <property type="entry name" value="6-blade_b-propeller_TolB-like"/>
</dbReference>
<dbReference type="Pfam" id="PF07995">
    <property type="entry name" value="GSDH"/>
    <property type="match status" value="2"/>
</dbReference>
<dbReference type="PROSITE" id="PS50268">
    <property type="entry name" value="CADHERIN_2"/>
    <property type="match status" value="1"/>
</dbReference>
<dbReference type="Proteomes" id="UP001596472">
    <property type="component" value="Unassembled WGS sequence"/>
</dbReference>
<dbReference type="InterPro" id="IPR011041">
    <property type="entry name" value="Quinoprot_gluc/sorb_DH_b-prop"/>
</dbReference>
<gene>
    <name evidence="3" type="ORF">ACFQY0_11535</name>
</gene>
<dbReference type="PANTHER" id="PTHR19328:SF75">
    <property type="entry name" value="ALDOSE SUGAR DEHYDROGENASE YLII"/>
    <property type="match status" value="1"/>
</dbReference>
<evidence type="ECO:0000313" key="3">
    <source>
        <dbReference type="EMBL" id="MFC7337813.1"/>
    </source>
</evidence>
<dbReference type="SUPFAM" id="SSF49313">
    <property type="entry name" value="Cadherin-like"/>
    <property type="match status" value="1"/>
</dbReference>
<dbReference type="InterPro" id="IPR015919">
    <property type="entry name" value="Cadherin-like_sf"/>
</dbReference>
<dbReference type="Pfam" id="PF00028">
    <property type="entry name" value="Cadherin"/>
    <property type="match status" value="1"/>
</dbReference>
<feature type="chain" id="PRO_5046360999" evidence="1">
    <location>
        <begin position="22"/>
        <end position="1536"/>
    </location>
</feature>